<proteinExistence type="inferred from homology"/>
<evidence type="ECO:0000259" key="6">
    <source>
        <dbReference type="Pfam" id="PF03466"/>
    </source>
</evidence>
<evidence type="ECO:0000256" key="2">
    <source>
        <dbReference type="ARBA" id="ARBA00023015"/>
    </source>
</evidence>
<feature type="domain" description="LysR substrate-binding" evidence="6">
    <location>
        <begin position="23"/>
        <end position="101"/>
    </location>
</feature>
<keyword evidence="2" id="KW-0805">Transcription regulation</keyword>
<evidence type="ECO:0000313" key="8">
    <source>
        <dbReference type="Proteomes" id="UP000298551"/>
    </source>
</evidence>
<protein>
    <recommendedName>
        <fullName evidence="6">LysR substrate-binding domain-containing protein</fullName>
    </recommendedName>
</protein>
<dbReference type="Pfam" id="PF03466">
    <property type="entry name" value="LysR_substrate"/>
    <property type="match status" value="1"/>
</dbReference>
<comment type="similarity">
    <text evidence="1">Belongs to the LysR transcriptional regulatory family.</text>
</comment>
<evidence type="ECO:0000256" key="1">
    <source>
        <dbReference type="ARBA" id="ARBA00009437"/>
    </source>
</evidence>
<dbReference type="GO" id="GO:0003677">
    <property type="term" value="F:DNA binding"/>
    <property type="evidence" value="ECO:0007669"/>
    <property type="project" value="UniProtKB-KW"/>
</dbReference>
<dbReference type="Proteomes" id="UP000298551">
    <property type="component" value="Chromosome"/>
</dbReference>
<evidence type="ECO:0000256" key="5">
    <source>
        <dbReference type="SAM" id="MobiDB-lite"/>
    </source>
</evidence>
<evidence type="ECO:0000313" key="7">
    <source>
        <dbReference type="EMBL" id="QCI11774.1"/>
    </source>
</evidence>
<dbReference type="Gene3D" id="3.40.190.290">
    <property type="match status" value="1"/>
</dbReference>
<dbReference type="OrthoDB" id="646694at2"/>
<organism evidence="7 8">
    <name type="scientific">Pseudomonas putida</name>
    <name type="common">Arthrobacter siderocapsulatus</name>
    <dbReference type="NCBI Taxonomy" id="303"/>
    <lineage>
        <taxon>Bacteria</taxon>
        <taxon>Pseudomonadati</taxon>
        <taxon>Pseudomonadota</taxon>
        <taxon>Gammaproteobacteria</taxon>
        <taxon>Pseudomonadales</taxon>
        <taxon>Pseudomonadaceae</taxon>
        <taxon>Pseudomonas</taxon>
    </lineage>
</organism>
<dbReference type="GO" id="GO:0032993">
    <property type="term" value="C:protein-DNA complex"/>
    <property type="evidence" value="ECO:0007669"/>
    <property type="project" value="TreeGrafter"/>
</dbReference>
<dbReference type="GO" id="GO:0003700">
    <property type="term" value="F:DNA-binding transcription factor activity"/>
    <property type="evidence" value="ECO:0007669"/>
    <property type="project" value="TreeGrafter"/>
</dbReference>
<evidence type="ECO:0000256" key="4">
    <source>
        <dbReference type="ARBA" id="ARBA00023163"/>
    </source>
</evidence>
<keyword evidence="3" id="KW-0238">DNA-binding</keyword>
<dbReference type="InterPro" id="IPR005119">
    <property type="entry name" value="LysR_subst-bd"/>
</dbReference>
<dbReference type="AlphaFoldDB" id="A0A4D6X6X0"/>
<accession>A0A4D6X6X0</accession>
<dbReference type="RefSeq" id="WP_136913938.1">
    <property type="nucleotide sequence ID" value="NZ_CP039371.1"/>
</dbReference>
<dbReference type="EMBL" id="CP039371">
    <property type="protein sequence ID" value="QCI11774.1"/>
    <property type="molecule type" value="Genomic_DNA"/>
</dbReference>
<evidence type="ECO:0000256" key="3">
    <source>
        <dbReference type="ARBA" id="ARBA00023125"/>
    </source>
</evidence>
<feature type="compositionally biased region" description="Low complexity" evidence="5">
    <location>
        <begin position="1"/>
        <end position="20"/>
    </location>
</feature>
<name>A0A4D6X6X0_PSEPU</name>
<sequence>MCTSCTARSSTSTPITSAPSERAAAGLAHQVRFEVNHVELMADFVMRGLAAGLVPESVAANVRGVVAIPVQDAPRRILYAAWPKAASPAASAFVALLREGMDNSLGN</sequence>
<feature type="region of interest" description="Disordered" evidence="5">
    <location>
        <begin position="1"/>
        <end position="21"/>
    </location>
</feature>
<gene>
    <name evidence="7" type="ORF">E6B08_10515</name>
</gene>
<dbReference type="SUPFAM" id="SSF53850">
    <property type="entry name" value="Periplasmic binding protein-like II"/>
    <property type="match status" value="1"/>
</dbReference>
<dbReference type="PANTHER" id="PTHR30346:SF30">
    <property type="entry name" value="SMALL NEUTRAL PROTEASE REGULATORY PROTEIN"/>
    <property type="match status" value="1"/>
</dbReference>
<keyword evidence="4" id="KW-0804">Transcription</keyword>
<dbReference type="PANTHER" id="PTHR30346">
    <property type="entry name" value="TRANSCRIPTIONAL DUAL REGULATOR HCAR-RELATED"/>
    <property type="match status" value="1"/>
</dbReference>
<reference evidence="8" key="1">
    <citation type="submission" date="2019-04" db="EMBL/GenBank/DDBJ databases">
        <title>Genome sequence of Pseudomonas putida 1290, an auxin catabolizing strain.</title>
        <authorList>
            <person name="Laird T.S."/>
            <person name="Leveau J.H.J."/>
        </authorList>
    </citation>
    <scope>NUCLEOTIDE SEQUENCE [LARGE SCALE GENOMIC DNA]</scope>
    <source>
        <strain evidence="8">1290</strain>
    </source>
</reference>